<protein>
    <submittedName>
        <fullName evidence="2">DUF1481 domain-containing protein</fullName>
    </submittedName>
</protein>
<sequence length="224" mass="24615">MTPLLSMCRRVRGLLPVALLLTGCHSTAPVAPFTATGYIADGGIVRLWRLEGAGHQPQAMMRVFTPLDGTETQIDRYTYRDGHLYQIRQQTGQGNDDVLQLRFDMQGSLSYMQRLRNGSKEMPGSDEVAKAQYQARHAQEMATTLAAGGVNLIQGRWQGGIFTRCDGQVAPLPLSGWQAAQLARREANSRGPLWVAWLSAPEGAQLLQVANHNICAWAPTEKTV</sequence>
<dbReference type="EMBL" id="CP118390">
    <property type="protein sequence ID" value="WDU91264.1"/>
    <property type="molecule type" value="Genomic_DNA"/>
</dbReference>
<dbReference type="AlphaFoldDB" id="A0AAQ3H3X0"/>
<keyword evidence="1" id="KW-0732">Signal</keyword>
<dbReference type="Pfam" id="PF07356">
    <property type="entry name" value="DUF1481"/>
    <property type="match status" value="1"/>
</dbReference>
<reference evidence="2" key="1">
    <citation type="submission" date="2022-10" db="EMBL/GenBank/DDBJ databases">
        <title>Complete genome of Ep21-8.</title>
        <authorList>
            <person name="Kang Y.-R."/>
            <person name="Kim D.-H."/>
        </authorList>
    </citation>
    <scope>NUCLEOTIDE SEQUENCE</scope>
    <source>
        <strain evidence="2">Ep21-8</strain>
    </source>
</reference>
<name>A0AAQ3H3X0_EDWPI</name>
<dbReference type="Proteomes" id="UP001223683">
    <property type="component" value="Chromosome"/>
</dbReference>
<dbReference type="InterPro" id="IPR010858">
    <property type="entry name" value="DUF1481"/>
</dbReference>
<evidence type="ECO:0000313" key="3">
    <source>
        <dbReference type="Proteomes" id="UP001223683"/>
    </source>
</evidence>
<proteinExistence type="predicted"/>
<accession>A0AAQ3H3X0</accession>
<gene>
    <name evidence="2" type="ORF">PWJ79_00955</name>
</gene>
<evidence type="ECO:0000256" key="1">
    <source>
        <dbReference type="SAM" id="SignalP"/>
    </source>
</evidence>
<feature type="signal peptide" evidence="1">
    <location>
        <begin position="1"/>
        <end position="28"/>
    </location>
</feature>
<feature type="chain" id="PRO_5042910721" evidence="1">
    <location>
        <begin position="29"/>
        <end position="224"/>
    </location>
</feature>
<dbReference type="GeneID" id="72527087"/>
<dbReference type="RefSeq" id="WP_226064171.1">
    <property type="nucleotide sequence ID" value="NC_013508.1"/>
</dbReference>
<organism evidence="2 3">
    <name type="scientific">Edwardsiella piscicida</name>
    <dbReference type="NCBI Taxonomy" id="1263550"/>
    <lineage>
        <taxon>Bacteria</taxon>
        <taxon>Pseudomonadati</taxon>
        <taxon>Pseudomonadota</taxon>
        <taxon>Gammaproteobacteria</taxon>
        <taxon>Enterobacterales</taxon>
        <taxon>Hafniaceae</taxon>
        <taxon>Edwardsiella</taxon>
    </lineage>
</organism>
<evidence type="ECO:0000313" key="2">
    <source>
        <dbReference type="EMBL" id="WDU91264.1"/>
    </source>
</evidence>